<reference evidence="1" key="1">
    <citation type="journal article" date="2019" name="Emerg. Microbes Infect.">
        <title>Comprehensive subspecies identification of 175 nontuberculous mycobacteria species based on 7547 genomic profiles.</title>
        <authorList>
            <person name="Matsumoto Y."/>
            <person name="Kinjo T."/>
            <person name="Motooka D."/>
            <person name="Nabeya D."/>
            <person name="Jung N."/>
            <person name="Uechi K."/>
            <person name="Horii T."/>
            <person name="Iida T."/>
            <person name="Fujita J."/>
            <person name="Nakamura S."/>
        </authorList>
    </citation>
    <scope>NUCLEOTIDE SEQUENCE [LARGE SCALE GENOMIC DNA]</scope>
    <source>
        <strain evidence="1">JCM 13671</strain>
    </source>
</reference>
<gene>
    <name evidence="1" type="ORF">MCNF_02720</name>
</gene>
<dbReference type="OrthoDB" id="9801824at2"/>
<dbReference type="PANTHER" id="PTHR41773">
    <property type="entry name" value="GTP PYROPHOSPHATASE-RELATED"/>
    <property type="match status" value="1"/>
</dbReference>
<dbReference type="InterPro" id="IPR007685">
    <property type="entry name" value="RelA_SpoT"/>
</dbReference>
<dbReference type="Proteomes" id="UP000466931">
    <property type="component" value="Chromosome"/>
</dbReference>
<organism evidence="1 2">
    <name type="scientific">Mycolicibacterium confluentis</name>
    <dbReference type="NCBI Taxonomy" id="28047"/>
    <lineage>
        <taxon>Bacteria</taxon>
        <taxon>Bacillati</taxon>
        <taxon>Actinomycetota</taxon>
        <taxon>Actinomycetes</taxon>
        <taxon>Mycobacteriales</taxon>
        <taxon>Mycobacteriaceae</taxon>
        <taxon>Mycolicibacterium</taxon>
    </lineage>
</organism>
<protein>
    <submittedName>
        <fullName evidence="1">GTP pyrophosphokinase</fullName>
    </submittedName>
</protein>
<dbReference type="CDD" id="cd05399">
    <property type="entry name" value="NT_Rel-Spo_like"/>
    <property type="match status" value="1"/>
</dbReference>
<keyword evidence="2" id="KW-1185">Reference proteome</keyword>
<evidence type="ECO:0000313" key="2">
    <source>
        <dbReference type="Proteomes" id="UP000466931"/>
    </source>
</evidence>
<keyword evidence="1" id="KW-0808">Transferase</keyword>
<accession>A0A7I7XQX0</accession>
<proteinExistence type="predicted"/>
<evidence type="ECO:0000313" key="1">
    <source>
        <dbReference type="EMBL" id="BBZ31667.1"/>
    </source>
</evidence>
<sequence length="576" mass="63239">MHFVGLDLAWGQRKPTGIAVVDGATARLVCLGAAQDDASIHAALQPYVSGPCVVAVDAPLIVVNPTGQRPCEKQLNADFGRFQAGAHPANTSKPEFAGTPRGARIAQDLGLDIDPDSTSDRRAIEVYPHPATIALFRLGRTLKYKAKPGRSVAQLRAELLLLMDHVEHLARRDPPLRVTDNEQWAELRETVETAERKSELRRAEDPVDAVVCAYVAMYATMRPEDVTTYGDGQTGYIVTPTLPPDLEPAPREATPPAVLDAIAEYAQRVPTLKDTTQRYLEHVSTLLDDAGINYVSVTGRTKTVASFAAKAERSIDGRRLYTDPLSEITDQVGLRVITYLRDDVTAVANLLGEEMRMLDDRDMGLETASEGRWGYASRHLLVALEGEQQPASVQVRTILQHAWAEFEHDVRYKGSIPEEDAPDLDRRFTLAAGLLELADREFSAIRERLRAAPLADRVAEETSDPRIPTAVLATHLGNRFPDAGWSRTDHYGWISGLLVELGVDSLDDLESALADVDGAAVNTALAYRYPAGAVRRLDDVLLAAFGRRYLELSGNAHRVALLEARLERLREAGLTR</sequence>
<dbReference type="GO" id="GO:0015969">
    <property type="term" value="P:guanosine tetraphosphate metabolic process"/>
    <property type="evidence" value="ECO:0007669"/>
    <property type="project" value="InterPro"/>
</dbReference>
<dbReference type="AlphaFoldDB" id="A0A7I7XQX0"/>
<keyword evidence="1" id="KW-0418">Kinase</keyword>
<dbReference type="SUPFAM" id="SSF81301">
    <property type="entry name" value="Nucleotidyltransferase"/>
    <property type="match status" value="1"/>
</dbReference>
<name>A0A7I7XQX0_9MYCO</name>
<dbReference type="SMART" id="SM00954">
    <property type="entry name" value="RelA_SpoT"/>
    <property type="match status" value="1"/>
</dbReference>
<dbReference type="InterPro" id="IPR007362">
    <property type="entry name" value="DUF429"/>
</dbReference>
<dbReference type="RefSeq" id="WP_085156445.1">
    <property type="nucleotide sequence ID" value="NZ_AP022612.1"/>
</dbReference>
<dbReference type="PANTHER" id="PTHR41773:SF1">
    <property type="entry name" value="RELA_SPOT DOMAIN-CONTAINING PROTEIN"/>
    <property type="match status" value="1"/>
</dbReference>
<dbReference type="Pfam" id="PF04250">
    <property type="entry name" value="DUF429"/>
    <property type="match status" value="1"/>
</dbReference>
<dbReference type="Pfam" id="PF04607">
    <property type="entry name" value="RelA_SpoT"/>
    <property type="match status" value="1"/>
</dbReference>
<dbReference type="GO" id="GO:0016301">
    <property type="term" value="F:kinase activity"/>
    <property type="evidence" value="ECO:0007669"/>
    <property type="project" value="UniProtKB-KW"/>
</dbReference>
<dbReference type="InterPro" id="IPR043519">
    <property type="entry name" value="NT_sf"/>
</dbReference>
<reference evidence="1" key="2">
    <citation type="submission" date="2020-02" db="EMBL/GenBank/DDBJ databases">
        <authorList>
            <person name="Matsumoto Y."/>
            <person name="Motooka D."/>
            <person name="Nakamura S."/>
        </authorList>
    </citation>
    <scope>NUCLEOTIDE SEQUENCE</scope>
    <source>
        <strain evidence="1">JCM 13671</strain>
    </source>
</reference>
<dbReference type="EMBL" id="AP022612">
    <property type="protein sequence ID" value="BBZ31667.1"/>
    <property type="molecule type" value="Genomic_DNA"/>
</dbReference>
<dbReference type="Gene3D" id="1.10.287.860">
    <property type="entry name" value="Nucleotidyltransferase"/>
    <property type="match status" value="1"/>
</dbReference>
<dbReference type="Gene3D" id="3.30.460.10">
    <property type="entry name" value="Beta Polymerase, domain 2"/>
    <property type="match status" value="1"/>
</dbReference>